<feature type="transmembrane region" description="Helical" evidence="2">
    <location>
        <begin position="47"/>
        <end position="67"/>
    </location>
</feature>
<evidence type="ECO:0000313" key="4">
    <source>
        <dbReference type="Proteomes" id="UP000433493"/>
    </source>
</evidence>
<feature type="region of interest" description="Disordered" evidence="1">
    <location>
        <begin position="199"/>
        <end position="237"/>
    </location>
</feature>
<dbReference type="SUPFAM" id="SSF46689">
    <property type="entry name" value="Homeodomain-like"/>
    <property type="match status" value="1"/>
</dbReference>
<proteinExistence type="predicted"/>
<accession>A0A7J5BG50</accession>
<keyword evidence="4" id="KW-1185">Reference proteome</keyword>
<keyword evidence="2" id="KW-1133">Transmembrane helix</keyword>
<dbReference type="OrthoDB" id="4480597at2"/>
<feature type="transmembrane region" description="Helical" evidence="2">
    <location>
        <begin position="7"/>
        <end position="27"/>
    </location>
</feature>
<name>A0A7J5BG50_9MICO</name>
<protein>
    <submittedName>
        <fullName evidence="3">DUF2637 domain-containing protein</fullName>
    </submittedName>
</protein>
<keyword evidence="2" id="KW-0472">Membrane</keyword>
<dbReference type="RefSeq" id="WP_158051245.1">
    <property type="nucleotide sequence ID" value="NZ_WBKB01000001.1"/>
</dbReference>
<gene>
    <name evidence="3" type="ORF">F8O05_03040</name>
</gene>
<dbReference type="Pfam" id="PF13384">
    <property type="entry name" value="HTH_23"/>
    <property type="match status" value="1"/>
</dbReference>
<dbReference type="InterPro" id="IPR009057">
    <property type="entry name" value="Homeodomain-like_sf"/>
</dbReference>
<reference evidence="3 4" key="1">
    <citation type="submission" date="2019-09" db="EMBL/GenBank/DDBJ databases">
        <title>Phylogeny of genus Pseudoclavibacter and closely related genus.</title>
        <authorList>
            <person name="Li Y."/>
        </authorList>
    </citation>
    <scope>NUCLEOTIDE SEQUENCE [LARGE SCALE GENOMIC DNA]</scope>
    <source>
        <strain evidence="3 4">KCTC 13959</strain>
    </source>
</reference>
<keyword evidence="2" id="KW-0812">Transmembrane</keyword>
<feature type="transmembrane region" description="Helical" evidence="2">
    <location>
        <begin position="105"/>
        <end position="130"/>
    </location>
</feature>
<organism evidence="3 4">
    <name type="scientific">Gulosibacter chungangensis</name>
    <dbReference type="NCBI Taxonomy" id="979746"/>
    <lineage>
        <taxon>Bacteria</taxon>
        <taxon>Bacillati</taxon>
        <taxon>Actinomycetota</taxon>
        <taxon>Actinomycetes</taxon>
        <taxon>Micrococcales</taxon>
        <taxon>Microbacteriaceae</taxon>
        <taxon>Gulosibacter</taxon>
    </lineage>
</organism>
<dbReference type="Pfam" id="PF10935">
    <property type="entry name" value="DUF2637"/>
    <property type="match status" value="1"/>
</dbReference>
<evidence type="ECO:0000313" key="3">
    <source>
        <dbReference type="EMBL" id="KAB1645237.1"/>
    </source>
</evidence>
<comment type="caution">
    <text evidence="3">The sequence shown here is derived from an EMBL/GenBank/DDBJ whole genome shotgun (WGS) entry which is preliminary data.</text>
</comment>
<dbReference type="Proteomes" id="UP000433493">
    <property type="component" value="Unassembled WGS sequence"/>
</dbReference>
<evidence type="ECO:0000256" key="2">
    <source>
        <dbReference type="SAM" id="Phobius"/>
    </source>
</evidence>
<dbReference type="AlphaFoldDB" id="A0A7J5BG50"/>
<dbReference type="EMBL" id="WBKB01000001">
    <property type="protein sequence ID" value="KAB1645237.1"/>
    <property type="molecule type" value="Genomic_DNA"/>
</dbReference>
<dbReference type="InterPro" id="IPR021235">
    <property type="entry name" value="DUF2637"/>
</dbReference>
<feature type="transmembrane region" description="Helical" evidence="2">
    <location>
        <begin position="74"/>
        <end position="93"/>
    </location>
</feature>
<sequence length="237" mass="24921">MKGQSRRWAVATATGGTVGIAGFAFWLSFIALTDLARRSGVAEGQAWAWPLIVDGLIVVATVAAFALDGHRSAWYPWLLLMAATGVSVAGNVMHATVTAESGVPALLAGCVAAVPPMMLLASTHLTVVLIRSTRPVEPDTAPLPDLAEGASGSLLGESALEASDAHQELDRRAVAAQLREQEWSNRAIARLLGVHPATVGRWLPRPDQPDEAEEPHAHHADETDPSGAELVKQGADQ</sequence>
<evidence type="ECO:0000256" key="1">
    <source>
        <dbReference type="SAM" id="MobiDB-lite"/>
    </source>
</evidence>